<protein>
    <recommendedName>
        <fullName evidence="4">Lipopolysaccharide biosynthesis protein</fullName>
    </recommendedName>
</protein>
<organism evidence="2 3">
    <name type="scientific">Pseudonocardia dioxanivorans (strain ATCC 55486 / DSM 44775 / JCM 13855 / CB1190)</name>
    <dbReference type="NCBI Taxonomy" id="675635"/>
    <lineage>
        <taxon>Bacteria</taxon>
        <taxon>Bacillati</taxon>
        <taxon>Actinomycetota</taxon>
        <taxon>Actinomycetes</taxon>
        <taxon>Pseudonocardiales</taxon>
        <taxon>Pseudonocardiaceae</taxon>
        <taxon>Pseudonocardia</taxon>
    </lineage>
</organism>
<evidence type="ECO:0000313" key="2">
    <source>
        <dbReference type="EMBL" id="AEA24706.1"/>
    </source>
</evidence>
<dbReference type="STRING" id="675635.Psed_2502"/>
<keyword evidence="1" id="KW-1133">Transmembrane helix</keyword>
<sequence length="236" mass="23552">MVAVAASVRAPRVARMSAPTGAPTAEQAAGRWGRVPLSRRSRIVVAIAALATAVVAAVATMVLLGSSRPLYTASATVALVPAPGLTADQQSNAWKDITNGRATSVAVVVLRQTQWLTAAAQAAGTTPDRIEVDVAPGTASATGLNTALIDIGASAPSPSGAEAAVASIIQQAGPAINTTAGGYAVQVADSPDGTAVPTPKPRNEILIIVLLAGAGVGGGLAWTRMRRREAQARAAA</sequence>
<dbReference type="EMBL" id="CP002593">
    <property type="protein sequence ID" value="AEA24706.1"/>
    <property type="molecule type" value="Genomic_DNA"/>
</dbReference>
<gene>
    <name evidence="2" type="ordered locus">Psed_2502</name>
</gene>
<keyword evidence="1" id="KW-0472">Membrane</keyword>
<feature type="transmembrane region" description="Helical" evidence="1">
    <location>
        <begin position="43"/>
        <end position="64"/>
    </location>
</feature>
<accession>F4CY84</accession>
<evidence type="ECO:0008006" key="4">
    <source>
        <dbReference type="Google" id="ProtNLM"/>
    </source>
</evidence>
<dbReference type="KEGG" id="pdx:Psed_2502"/>
<proteinExistence type="predicted"/>
<feature type="transmembrane region" description="Helical" evidence="1">
    <location>
        <begin position="205"/>
        <end position="223"/>
    </location>
</feature>
<dbReference type="AlphaFoldDB" id="F4CY84"/>
<keyword evidence="3" id="KW-1185">Reference proteome</keyword>
<name>F4CY84_PSEUX</name>
<dbReference type="HOGENOM" id="CLU_1174644_0_0_11"/>
<dbReference type="Proteomes" id="UP000007809">
    <property type="component" value="Chromosome"/>
</dbReference>
<keyword evidence="1" id="KW-0812">Transmembrane</keyword>
<evidence type="ECO:0000256" key="1">
    <source>
        <dbReference type="SAM" id="Phobius"/>
    </source>
</evidence>
<evidence type="ECO:0000313" key="3">
    <source>
        <dbReference type="Proteomes" id="UP000007809"/>
    </source>
</evidence>
<reference evidence="2 3" key="1">
    <citation type="journal article" date="2011" name="J. Bacteriol.">
        <title>Genome sequence of the 1,4-dioxane-degrading Pseudonocardia dioxanivorans strain CB1190.</title>
        <authorList>
            <person name="Sales C.M."/>
            <person name="Mahendra S."/>
            <person name="Grostern A."/>
            <person name="Parales R.E."/>
            <person name="Goodwin L.A."/>
            <person name="Woyke T."/>
            <person name="Nolan M."/>
            <person name="Lapidus A."/>
            <person name="Chertkov O."/>
            <person name="Ovchinnikova G."/>
            <person name="Sczyrba A."/>
            <person name="Alvarez-Cohen L."/>
        </authorList>
    </citation>
    <scope>NUCLEOTIDE SEQUENCE [LARGE SCALE GENOMIC DNA]</scope>
    <source>
        <strain evidence="3">ATCC 55486 / DSM 44775 / JCM 13855 / CB1190</strain>
    </source>
</reference>